<feature type="domain" description="DUF4220" evidence="2">
    <location>
        <begin position="51"/>
        <end position="387"/>
    </location>
</feature>
<dbReference type="OMA" id="DRPCCWL"/>
<dbReference type="EnsemblPlants" id="OB04G11630.1">
    <property type="protein sequence ID" value="OB04G11630.1"/>
    <property type="gene ID" value="OB04G11630"/>
</dbReference>
<accession>J3LVI8</accession>
<dbReference type="AlphaFoldDB" id="J3LVI8"/>
<keyword evidence="1" id="KW-0812">Transmembrane</keyword>
<dbReference type="KEGG" id="obr:102711970"/>
<proteinExistence type="predicted"/>
<evidence type="ECO:0000256" key="1">
    <source>
        <dbReference type="SAM" id="Phobius"/>
    </source>
</evidence>
<dbReference type="Proteomes" id="UP000006038">
    <property type="component" value="Chromosome 4"/>
</dbReference>
<dbReference type="PANTHER" id="PTHR31325">
    <property type="entry name" value="OS01G0798800 PROTEIN-RELATED"/>
    <property type="match status" value="1"/>
</dbReference>
<reference evidence="3" key="1">
    <citation type="journal article" date="2013" name="Nat. Commun.">
        <title>Whole-genome sequencing of Oryza brachyantha reveals mechanisms underlying Oryza genome evolution.</title>
        <authorList>
            <person name="Chen J."/>
            <person name="Huang Q."/>
            <person name="Gao D."/>
            <person name="Wang J."/>
            <person name="Lang Y."/>
            <person name="Liu T."/>
            <person name="Li B."/>
            <person name="Bai Z."/>
            <person name="Luis Goicoechea J."/>
            <person name="Liang C."/>
            <person name="Chen C."/>
            <person name="Zhang W."/>
            <person name="Sun S."/>
            <person name="Liao Y."/>
            <person name="Zhang X."/>
            <person name="Yang L."/>
            <person name="Song C."/>
            <person name="Wang M."/>
            <person name="Shi J."/>
            <person name="Liu G."/>
            <person name="Liu J."/>
            <person name="Zhou H."/>
            <person name="Zhou W."/>
            <person name="Yu Q."/>
            <person name="An N."/>
            <person name="Chen Y."/>
            <person name="Cai Q."/>
            <person name="Wang B."/>
            <person name="Liu B."/>
            <person name="Min J."/>
            <person name="Huang Y."/>
            <person name="Wu H."/>
            <person name="Li Z."/>
            <person name="Zhang Y."/>
            <person name="Yin Y."/>
            <person name="Song W."/>
            <person name="Jiang J."/>
            <person name="Jackson S.A."/>
            <person name="Wing R.A."/>
            <person name="Wang J."/>
            <person name="Chen M."/>
        </authorList>
    </citation>
    <scope>NUCLEOTIDE SEQUENCE [LARGE SCALE GENOMIC DNA]</scope>
    <source>
        <strain evidence="3">cv. IRGC 101232</strain>
    </source>
</reference>
<dbReference type="OrthoDB" id="694930at2759"/>
<sequence>MAAGWLNQTSLFVNDWAIRIVVLCSFAAHLLALLAGIRRRQATGVRALLLWLAYQLGGFSGTYALGSMSLSRTTPQQQQQLALWAPFLLLHLAGPDNITAYSLEDTVLAGRQALTVAVQIAGASYVLYKQIYSSSAGGGGGGGALLWVAVVMFAIGVAKYVERAMAMRQADLGNMRSTSKRSKLERRRFFRDVRELGNEHALLVAHDLLYITKGSFVDHLDDEHPLDLESVRSEIFRHGWKGVLRVVDMELSLMYDVLYTKAAVAHTWFGYGVRVVSPAVSATALPLFWFQGKDGHHSSDVSITYMLMASTVLLDIRCLLRAVVSTWSYAFLLDRPCCWLHHVHGLPARWRAFRRFILSLHPCRLLGKEPTSYRTWSGTIGQYNLLHESTHDTTSKWSALVKKVASDEQWMEYEYHYSRGVRISEYVKEKLFDCIWEYMWLAYPVIISKKQEGKEMGGALTCSAHVRSVTELAEALHFLPEFQESVLVLHIATDVLFCLAECDTNASSSKQLAMPIKVISDYMVFLVAVRPSMLPGLKLRSLYETTQLALEKIWTEERSSCNSTRTNEKCLVEILRAMEKEEGNKTVLKNESNWRPGYRTRDMEPDFVSKLYDSNMILSDGIKLAELMLRWLCFGYRENIPHTKSELKFGQMFPELMKFMRNDQRCSYSSNDKMTQLLECIFKEWVRLLINASVKCTRDSHAKQLSRGCELTTVVWILVEHAGIFRINSDGRDDGATTGRFIAA</sequence>
<dbReference type="Pfam" id="PF04578">
    <property type="entry name" value="DUF594"/>
    <property type="match status" value="1"/>
</dbReference>
<evidence type="ECO:0000313" key="3">
    <source>
        <dbReference type="EnsemblPlants" id="OB04G11630.1"/>
    </source>
</evidence>
<dbReference type="InterPro" id="IPR007658">
    <property type="entry name" value="DUF594"/>
</dbReference>
<organism evidence="3">
    <name type="scientific">Oryza brachyantha</name>
    <name type="common">malo sina</name>
    <dbReference type="NCBI Taxonomy" id="4533"/>
    <lineage>
        <taxon>Eukaryota</taxon>
        <taxon>Viridiplantae</taxon>
        <taxon>Streptophyta</taxon>
        <taxon>Embryophyta</taxon>
        <taxon>Tracheophyta</taxon>
        <taxon>Spermatophyta</taxon>
        <taxon>Magnoliopsida</taxon>
        <taxon>Liliopsida</taxon>
        <taxon>Poales</taxon>
        <taxon>Poaceae</taxon>
        <taxon>BOP clade</taxon>
        <taxon>Oryzoideae</taxon>
        <taxon>Oryzeae</taxon>
        <taxon>Oryzinae</taxon>
        <taxon>Oryza</taxon>
    </lineage>
</organism>
<dbReference type="Pfam" id="PF13968">
    <property type="entry name" value="DUF4220"/>
    <property type="match status" value="1"/>
</dbReference>
<keyword evidence="4" id="KW-1185">Reference proteome</keyword>
<dbReference type="GeneID" id="102711970"/>
<name>J3LVI8_ORYBR</name>
<dbReference type="HOGENOM" id="CLU_009180_5_2_1"/>
<protein>
    <recommendedName>
        <fullName evidence="2">DUF4220 domain-containing protein</fullName>
    </recommendedName>
</protein>
<feature type="transmembrane region" description="Helical" evidence="1">
    <location>
        <begin position="144"/>
        <end position="161"/>
    </location>
</feature>
<feature type="transmembrane region" description="Helical" evidence="1">
    <location>
        <begin position="48"/>
        <end position="69"/>
    </location>
</feature>
<evidence type="ECO:0000259" key="2">
    <source>
        <dbReference type="Pfam" id="PF13968"/>
    </source>
</evidence>
<reference evidence="3" key="2">
    <citation type="submission" date="2013-04" db="UniProtKB">
        <authorList>
            <consortium name="EnsemblPlants"/>
        </authorList>
    </citation>
    <scope>IDENTIFICATION</scope>
</reference>
<dbReference type="InterPro" id="IPR025315">
    <property type="entry name" value="DUF4220"/>
</dbReference>
<dbReference type="RefSeq" id="XP_015691363.1">
    <property type="nucleotide sequence ID" value="XM_015835877.1"/>
</dbReference>
<evidence type="ECO:0000313" key="4">
    <source>
        <dbReference type="Proteomes" id="UP000006038"/>
    </source>
</evidence>
<keyword evidence="1" id="KW-1133">Transmembrane helix</keyword>
<keyword evidence="1" id="KW-0472">Membrane</keyword>
<dbReference type="Gramene" id="OB04G11630.1">
    <property type="protein sequence ID" value="OB04G11630.1"/>
    <property type="gene ID" value="OB04G11630"/>
</dbReference>
<gene>
    <name evidence="3" type="primary">LOC102711970</name>
</gene>
<feature type="transmembrane region" description="Helical" evidence="1">
    <location>
        <begin position="16"/>
        <end position="36"/>
    </location>
</feature>
<dbReference type="eggNOG" id="ENOG502QQBP">
    <property type="taxonomic scope" value="Eukaryota"/>
</dbReference>
<dbReference type="STRING" id="4533.J3LVI8"/>